<evidence type="ECO:0000313" key="8">
    <source>
        <dbReference type="Proteomes" id="UP000236569"/>
    </source>
</evidence>
<keyword evidence="4 5" id="KW-0732">Signal</keyword>
<dbReference type="GO" id="GO:1901678">
    <property type="term" value="P:iron coordination entity transport"/>
    <property type="evidence" value="ECO:0007669"/>
    <property type="project" value="UniProtKB-ARBA"/>
</dbReference>
<protein>
    <submittedName>
        <fullName evidence="7">Periplasmic binding protein</fullName>
    </submittedName>
</protein>
<dbReference type="PANTHER" id="PTHR30532:SF1">
    <property type="entry name" value="IRON(3+)-HYDROXAMATE-BINDING PROTEIN FHUD"/>
    <property type="match status" value="1"/>
</dbReference>
<evidence type="ECO:0000313" key="7">
    <source>
        <dbReference type="EMBL" id="GBF05061.1"/>
    </source>
</evidence>
<gene>
    <name evidence="7" type="ORF">DAERI_030227</name>
</gene>
<comment type="subcellular location">
    <subcellularLocation>
        <location evidence="1">Cell envelope</location>
    </subcellularLocation>
</comment>
<proteinExistence type="inferred from homology"/>
<feature type="domain" description="Fe/B12 periplasmic-binding" evidence="6">
    <location>
        <begin position="44"/>
        <end position="308"/>
    </location>
</feature>
<evidence type="ECO:0000256" key="5">
    <source>
        <dbReference type="SAM" id="SignalP"/>
    </source>
</evidence>
<dbReference type="PROSITE" id="PS50983">
    <property type="entry name" value="FE_B12_PBP"/>
    <property type="match status" value="1"/>
</dbReference>
<dbReference type="AlphaFoldDB" id="A0A2I9DJS3"/>
<accession>A0A2I9DJS3</accession>
<dbReference type="InterPro" id="IPR002491">
    <property type="entry name" value="ABC_transptr_periplasmic_BD"/>
</dbReference>
<dbReference type="EMBL" id="BFAG01000003">
    <property type="protein sequence ID" value="GBF05061.1"/>
    <property type="molecule type" value="Genomic_DNA"/>
</dbReference>
<keyword evidence="3" id="KW-0813">Transport</keyword>
<dbReference type="Pfam" id="PF01497">
    <property type="entry name" value="Peripla_BP_2"/>
    <property type="match status" value="1"/>
</dbReference>
<dbReference type="SUPFAM" id="SSF53807">
    <property type="entry name" value="Helical backbone' metal receptor"/>
    <property type="match status" value="1"/>
</dbReference>
<evidence type="ECO:0000256" key="3">
    <source>
        <dbReference type="ARBA" id="ARBA00022448"/>
    </source>
</evidence>
<feature type="chain" id="PRO_5014334324" evidence="5">
    <location>
        <begin position="25"/>
        <end position="308"/>
    </location>
</feature>
<evidence type="ECO:0000256" key="1">
    <source>
        <dbReference type="ARBA" id="ARBA00004196"/>
    </source>
</evidence>
<keyword evidence="8" id="KW-1185">Reference proteome</keyword>
<comment type="caution">
    <text evidence="7">The sequence shown here is derived from an EMBL/GenBank/DDBJ whole genome shotgun (WGS) entry which is preliminary data.</text>
</comment>
<sequence>MGVRSLSSLLRAALLLGLGQAALASPITLKHELGKATFTAAPGRVIANSEEVAELLTVLGVPTVGYASGRVEGQLGQPMRNLSTLAAPTLKRAVYIGRYDQPSLELVAALKPDLILMHGGDGSEKLYPTMRKFAPTVVYDYDKTPWRKALGDLGRLFGKSAQANAYLNTFDARVRALRAQMAPVAARAPRTTLLYMYEPGSVMVLGRGFSFSRTLAQLGLTLTTPKGIDPNVAFQTLSPETLLTLDTDRVVVLRVKKGGQLVERNATDDVLRRLGKPVFTYPLDPQEASSGPLTDLKRLEGVAKLVRR</sequence>
<dbReference type="Proteomes" id="UP000236569">
    <property type="component" value="Unassembled WGS sequence"/>
</dbReference>
<name>A0A2I9DJS3_9DEIO</name>
<evidence type="ECO:0000256" key="4">
    <source>
        <dbReference type="ARBA" id="ARBA00022729"/>
    </source>
</evidence>
<organism evidence="7 8">
    <name type="scientific">Deinococcus aerius</name>
    <dbReference type="NCBI Taxonomy" id="200253"/>
    <lineage>
        <taxon>Bacteria</taxon>
        <taxon>Thermotogati</taxon>
        <taxon>Deinococcota</taxon>
        <taxon>Deinococci</taxon>
        <taxon>Deinococcales</taxon>
        <taxon>Deinococcaceae</taxon>
        <taxon>Deinococcus</taxon>
    </lineage>
</organism>
<dbReference type="Gene3D" id="3.40.50.1980">
    <property type="entry name" value="Nitrogenase molybdenum iron protein domain"/>
    <property type="match status" value="2"/>
</dbReference>
<dbReference type="PANTHER" id="PTHR30532">
    <property type="entry name" value="IRON III DICITRATE-BINDING PERIPLASMIC PROTEIN"/>
    <property type="match status" value="1"/>
</dbReference>
<dbReference type="InterPro" id="IPR051313">
    <property type="entry name" value="Bact_iron-sidero_bind"/>
</dbReference>
<evidence type="ECO:0000259" key="6">
    <source>
        <dbReference type="PROSITE" id="PS50983"/>
    </source>
</evidence>
<dbReference type="GO" id="GO:0030288">
    <property type="term" value="C:outer membrane-bounded periplasmic space"/>
    <property type="evidence" value="ECO:0007669"/>
    <property type="project" value="TreeGrafter"/>
</dbReference>
<feature type="signal peptide" evidence="5">
    <location>
        <begin position="1"/>
        <end position="24"/>
    </location>
</feature>
<comment type="similarity">
    <text evidence="2">Belongs to the bacterial solute-binding protein 8 family.</text>
</comment>
<evidence type="ECO:0000256" key="2">
    <source>
        <dbReference type="ARBA" id="ARBA00008814"/>
    </source>
</evidence>
<reference evidence="8" key="1">
    <citation type="submission" date="2018-01" db="EMBL/GenBank/DDBJ databases">
        <title>Draft Genome Sequence of the Radioresistant Bacterium Deinococcus aerius TR0125, Isolated from the Higher Atmosphere above Japan.</title>
        <authorList>
            <person name="Satoh K."/>
            <person name="Arai H."/>
            <person name="Sanzen T."/>
            <person name="Kawaguchi Y."/>
            <person name="Hayashi H."/>
            <person name="Yokobori S."/>
            <person name="Yamagishi A."/>
            <person name="Oono Y."/>
            <person name="Narumi I."/>
        </authorList>
    </citation>
    <scope>NUCLEOTIDE SEQUENCE [LARGE SCALE GENOMIC DNA]</scope>
    <source>
        <strain evidence="8">TR0125</strain>
    </source>
</reference>